<dbReference type="EMBL" id="JBHSHC010000012">
    <property type="protein sequence ID" value="MFC4766091.1"/>
    <property type="molecule type" value="Genomic_DNA"/>
</dbReference>
<sequence>MNQAFAAPKESQHTKRITLFSEKTQTKGYTLSAVQRGHKNNEIFVVPDGDNLAASVQYNKAIASELSKSNKKDLPVVITFKKAMSMEELKTFENKIRIQA</sequence>
<evidence type="ECO:0000313" key="2">
    <source>
        <dbReference type="Proteomes" id="UP001596002"/>
    </source>
</evidence>
<protein>
    <submittedName>
        <fullName evidence="1">Uncharacterized protein</fullName>
    </submittedName>
</protein>
<gene>
    <name evidence="1" type="ORF">ACFO8Q_01580</name>
</gene>
<proteinExistence type="predicted"/>
<comment type="caution">
    <text evidence="1">The sequence shown here is derived from an EMBL/GenBank/DDBJ whole genome shotgun (WGS) entry which is preliminary data.</text>
</comment>
<keyword evidence="2" id="KW-1185">Reference proteome</keyword>
<organism evidence="1 2">
    <name type="scientific">Effusibacillus consociatus</name>
    <dbReference type="NCBI Taxonomy" id="1117041"/>
    <lineage>
        <taxon>Bacteria</taxon>
        <taxon>Bacillati</taxon>
        <taxon>Bacillota</taxon>
        <taxon>Bacilli</taxon>
        <taxon>Bacillales</taxon>
        <taxon>Alicyclobacillaceae</taxon>
        <taxon>Effusibacillus</taxon>
    </lineage>
</organism>
<name>A0ABV9PV21_9BACL</name>
<dbReference type="Proteomes" id="UP001596002">
    <property type="component" value="Unassembled WGS sequence"/>
</dbReference>
<evidence type="ECO:0000313" key="1">
    <source>
        <dbReference type="EMBL" id="MFC4766091.1"/>
    </source>
</evidence>
<accession>A0ABV9PV21</accession>
<reference evidence="2" key="1">
    <citation type="journal article" date="2019" name="Int. J. Syst. Evol. Microbiol.">
        <title>The Global Catalogue of Microorganisms (GCM) 10K type strain sequencing project: providing services to taxonomists for standard genome sequencing and annotation.</title>
        <authorList>
            <consortium name="The Broad Institute Genomics Platform"/>
            <consortium name="The Broad Institute Genome Sequencing Center for Infectious Disease"/>
            <person name="Wu L."/>
            <person name="Ma J."/>
        </authorList>
    </citation>
    <scope>NUCLEOTIDE SEQUENCE [LARGE SCALE GENOMIC DNA]</scope>
    <source>
        <strain evidence="2">WYCCWR 12678</strain>
    </source>
</reference>